<keyword evidence="5" id="KW-1185">Reference proteome</keyword>
<reference evidence="4 5" key="1">
    <citation type="submission" date="2023-09" db="EMBL/GenBank/DDBJ databases">
        <title>Thioclava shenzhenensis sp. nov., a multidrug resistant bacteria-antagonizing species isolated from coastal seawater.</title>
        <authorList>
            <person name="Long M."/>
        </authorList>
    </citation>
    <scope>NUCLEOTIDE SEQUENCE [LARGE SCALE GENOMIC DNA]</scope>
    <source>
        <strain evidence="4 5">FTW29</strain>
        <plasmid evidence="4 5">unnamed1</plasmid>
    </source>
</reference>
<dbReference type="PROSITE" id="PS50977">
    <property type="entry name" value="HTH_TETR_2"/>
    <property type="match status" value="1"/>
</dbReference>
<sequence length="217" mass="23656">MPSTPTEPPAEGRVARRQRRTRKALIDAACRVMSEKGVDAATMLEIAEAADMGAGTVYNYFKSKDDLAVAVLEFLMQDLAMRIESVTNTFSDSALVYACGVRSVLEVATQDARWHPLLNRSEVIADAMYRAMGPFAIRDMERATEAGRFTISDASLIWRLTSHALLGAALLILKGDLPATAKPEIVMRLLCMTGLPPAEAQDLALRDLPPVPDRLPA</sequence>
<gene>
    <name evidence="4" type="ORF">RPE78_15115</name>
</gene>
<name>A0ABZ1E5R5_9RHOB</name>
<evidence type="ECO:0000259" key="3">
    <source>
        <dbReference type="PROSITE" id="PS50977"/>
    </source>
</evidence>
<dbReference type="Pfam" id="PF00440">
    <property type="entry name" value="TetR_N"/>
    <property type="match status" value="1"/>
</dbReference>
<dbReference type="RefSeq" id="WP_330646913.1">
    <property type="nucleotide sequence ID" value="NZ_CP135444.1"/>
</dbReference>
<dbReference type="PANTHER" id="PTHR43479">
    <property type="entry name" value="ACREF/ENVCD OPERON REPRESSOR-RELATED"/>
    <property type="match status" value="1"/>
</dbReference>
<proteinExistence type="predicted"/>
<feature type="DNA-binding region" description="H-T-H motif" evidence="2">
    <location>
        <begin position="42"/>
        <end position="61"/>
    </location>
</feature>
<dbReference type="PANTHER" id="PTHR43479:SF11">
    <property type="entry name" value="ACREF_ENVCD OPERON REPRESSOR-RELATED"/>
    <property type="match status" value="1"/>
</dbReference>
<dbReference type="InterPro" id="IPR001647">
    <property type="entry name" value="HTH_TetR"/>
</dbReference>
<protein>
    <submittedName>
        <fullName evidence="4">Helix-turn-helix domain-containing protein</fullName>
    </submittedName>
</protein>
<feature type="domain" description="HTH tetR-type" evidence="3">
    <location>
        <begin position="19"/>
        <end position="79"/>
    </location>
</feature>
<dbReference type="InterPro" id="IPR049513">
    <property type="entry name" value="TetR_C_40"/>
</dbReference>
<geneLocation type="plasmid" evidence="4 5">
    <name>unnamed1</name>
</geneLocation>
<dbReference type="EMBL" id="CP135444">
    <property type="protein sequence ID" value="WRY35167.1"/>
    <property type="molecule type" value="Genomic_DNA"/>
</dbReference>
<evidence type="ECO:0000256" key="1">
    <source>
        <dbReference type="ARBA" id="ARBA00023125"/>
    </source>
</evidence>
<dbReference type="InterPro" id="IPR009057">
    <property type="entry name" value="Homeodomain-like_sf"/>
</dbReference>
<dbReference type="SUPFAM" id="SSF46689">
    <property type="entry name" value="Homeodomain-like"/>
    <property type="match status" value="1"/>
</dbReference>
<dbReference type="Pfam" id="PF21306">
    <property type="entry name" value="TetR_C_40"/>
    <property type="match status" value="1"/>
</dbReference>
<evidence type="ECO:0000313" key="5">
    <source>
        <dbReference type="Proteomes" id="UP001623290"/>
    </source>
</evidence>
<dbReference type="Proteomes" id="UP001623290">
    <property type="component" value="Plasmid unnamed1"/>
</dbReference>
<evidence type="ECO:0000256" key="2">
    <source>
        <dbReference type="PROSITE-ProRule" id="PRU00335"/>
    </source>
</evidence>
<evidence type="ECO:0000313" key="4">
    <source>
        <dbReference type="EMBL" id="WRY35167.1"/>
    </source>
</evidence>
<dbReference type="InterPro" id="IPR050624">
    <property type="entry name" value="HTH-type_Tx_Regulator"/>
</dbReference>
<dbReference type="Gene3D" id="1.10.357.10">
    <property type="entry name" value="Tetracycline Repressor, domain 2"/>
    <property type="match status" value="1"/>
</dbReference>
<organism evidence="4 5">
    <name type="scientific">Thioclava litoralis</name>
    <dbReference type="NCBI Taxonomy" id="3076557"/>
    <lineage>
        <taxon>Bacteria</taxon>
        <taxon>Pseudomonadati</taxon>
        <taxon>Pseudomonadota</taxon>
        <taxon>Alphaproteobacteria</taxon>
        <taxon>Rhodobacterales</taxon>
        <taxon>Paracoccaceae</taxon>
        <taxon>Thioclava</taxon>
    </lineage>
</organism>
<keyword evidence="4" id="KW-0614">Plasmid</keyword>
<dbReference type="PRINTS" id="PR00455">
    <property type="entry name" value="HTHTETR"/>
</dbReference>
<keyword evidence="1 2" id="KW-0238">DNA-binding</keyword>
<accession>A0ABZ1E5R5</accession>